<organism evidence="1">
    <name type="scientific">freshwater metagenome</name>
    <dbReference type="NCBI Taxonomy" id="449393"/>
    <lineage>
        <taxon>unclassified sequences</taxon>
        <taxon>metagenomes</taxon>
        <taxon>ecological metagenomes</taxon>
    </lineage>
</organism>
<dbReference type="AlphaFoldDB" id="A0A6J7GEA1"/>
<gene>
    <name evidence="1" type="ORF">UFOPK3610_00458</name>
</gene>
<sequence>MIVSFGDRDTERLASGQRVRRFASFESIARRKLRQLDIAGRLDDLKVPPGNRLEALKGDRKGQMSIRINDRWRVCFRWTQAGPAGVEIVDYH</sequence>
<dbReference type="SUPFAM" id="SSF143011">
    <property type="entry name" value="RelE-like"/>
    <property type="match status" value="1"/>
</dbReference>
<evidence type="ECO:0000313" key="1">
    <source>
        <dbReference type="EMBL" id="CAB4906492.1"/>
    </source>
</evidence>
<dbReference type="Pfam" id="PF05015">
    <property type="entry name" value="HigB-like_toxin"/>
    <property type="match status" value="1"/>
</dbReference>
<name>A0A6J7GEA1_9ZZZZ</name>
<dbReference type="Gene3D" id="3.30.2310.20">
    <property type="entry name" value="RelE-like"/>
    <property type="match status" value="1"/>
</dbReference>
<reference evidence="1" key="1">
    <citation type="submission" date="2020-05" db="EMBL/GenBank/DDBJ databases">
        <authorList>
            <person name="Chiriac C."/>
            <person name="Salcher M."/>
            <person name="Ghai R."/>
            <person name="Kavagutti S V."/>
        </authorList>
    </citation>
    <scope>NUCLEOTIDE SEQUENCE</scope>
</reference>
<dbReference type="EMBL" id="CAFBMR010000010">
    <property type="protein sequence ID" value="CAB4906492.1"/>
    <property type="molecule type" value="Genomic_DNA"/>
</dbReference>
<dbReference type="PANTHER" id="PTHR40266:SF2">
    <property type="entry name" value="TOXIN HIGB-1"/>
    <property type="match status" value="1"/>
</dbReference>
<protein>
    <submittedName>
        <fullName evidence="1">Unannotated protein</fullName>
    </submittedName>
</protein>
<proteinExistence type="predicted"/>
<dbReference type="InterPro" id="IPR035093">
    <property type="entry name" value="RelE/ParE_toxin_dom_sf"/>
</dbReference>
<dbReference type="InterPro" id="IPR007711">
    <property type="entry name" value="HigB-1"/>
</dbReference>
<dbReference type="PANTHER" id="PTHR40266">
    <property type="entry name" value="TOXIN HIGB-1"/>
    <property type="match status" value="1"/>
</dbReference>
<accession>A0A6J7GEA1</accession>